<sequence>MFEALTLAELNAQAPLASVYFDYDEAELLDDARAALQRNAEWMQRWTSTRIMVEGHCDERGTNEYNLGLGERRATAVVDYLTGLGISANRIAMVSKGEEEPVCSDSAEGCWSRNRRGNFIVTAK</sequence>
<dbReference type="PANTHER" id="PTHR30329">
    <property type="entry name" value="STATOR ELEMENT OF FLAGELLAR MOTOR COMPLEX"/>
    <property type="match status" value="1"/>
</dbReference>
<gene>
    <name evidence="7" type="ORF">METZ01_LOCUS165644</name>
</gene>
<dbReference type="CDD" id="cd07185">
    <property type="entry name" value="OmpA_C-like"/>
    <property type="match status" value="1"/>
</dbReference>
<dbReference type="InterPro" id="IPR006665">
    <property type="entry name" value="OmpA-like"/>
</dbReference>
<dbReference type="NCBIfam" id="TIGR02802">
    <property type="entry name" value="Pal_lipo"/>
    <property type="match status" value="1"/>
</dbReference>
<evidence type="ECO:0000256" key="2">
    <source>
        <dbReference type="ARBA" id="ARBA00022618"/>
    </source>
</evidence>
<evidence type="ECO:0000256" key="4">
    <source>
        <dbReference type="ARBA" id="ARBA00023237"/>
    </source>
</evidence>
<feature type="domain" description="OmpA-like" evidence="6">
    <location>
        <begin position="8"/>
        <end position="124"/>
    </location>
</feature>
<keyword evidence="2" id="KW-0132">Cell division</keyword>
<dbReference type="EMBL" id="UINC01029673">
    <property type="protein sequence ID" value="SVB12790.1"/>
    <property type="molecule type" value="Genomic_DNA"/>
</dbReference>
<dbReference type="PANTHER" id="PTHR30329:SF21">
    <property type="entry name" value="LIPOPROTEIN YIAD-RELATED"/>
    <property type="match status" value="1"/>
</dbReference>
<evidence type="ECO:0000256" key="1">
    <source>
        <dbReference type="ARBA" id="ARBA00004442"/>
    </source>
</evidence>
<evidence type="ECO:0000259" key="6">
    <source>
        <dbReference type="PROSITE" id="PS51123"/>
    </source>
</evidence>
<dbReference type="AlphaFoldDB" id="A0A382BFZ7"/>
<keyword evidence="4" id="KW-0998">Cell outer membrane</keyword>
<dbReference type="PROSITE" id="PS51123">
    <property type="entry name" value="OMPA_2"/>
    <property type="match status" value="1"/>
</dbReference>
<dbReference type="GO" id="GO:0009279">
    <property type="term" value="C:cell outer membrane"/>
    <property type="evidence" value="ECO:0007669"/>
    <property type="project" value="UniProtKB-SubCell"/>
</dbReference>
<dbReference type="InterPro" id="IPR050330">
    <property type="entry name" value="Bact_OuterMem_StrucFunc"/>
</dbReference>
<keyword evidence="5" id="KW-0131">Cell cycle</keyword>
<reference evidence="7" key="1">
    <citation type="submission" date="2018-05" db="EMBL/GenBank/DDBJ databases">
        <authorList>
            <person name="Lanie J.A."/>
            <person name="Ng W.-L."/>
            <person name="Kazmierczak K.M."/>
            <person name="Andrzejewski T.M."/>
            <person name="Davidsen T.M."/>
            <person name="Wayne K.J."/>
            <person name="Tettelin H."/>
            <person name="Glass J.I."/>
            <person name="Rusch D."/>
            <person name="Podicherti R."/>
            <person name="Tsui H.-C.T."/>
            <person name="Winkler M.E."/>
        </authorList>
    </citation>
    <scope>NUCLEOTIDE SEQUENCE</scope>
</reference>
<dbReference type="Gene3D" id="3.30.1330.60">
    <property type="entry name" value="OmpA-like domain"/>
    <property type="match status" value="1"/>
</dbReference>
<dbReference type="Pfam" id="PF00691">
    <property type="entry name" value="OmpA"/>
    <property type="match status" value="1"/>
</dbReference>
<keyword evidence="3" id="KW-0472">Membrane</keyword>
<evidence type="ECO:0000256" key="3">
    <source>
        <dbReference type="ARBA" id="ARBA00023136"/>
    </source>
</evidence>
<dbReference type="InterPro" id="IPR006664">
    <property type="entry name" value="OMP_bac"/>
</dbReference>
<dbReference type="InterPro" id="IPR036737">
    <property type="entry name" value="OmpA-like_sf"/>
</dbReference>
<comment type="subcellular location">
    <subcellularLocation>
        <location evidence="1">Cell outer membrane</location>
    </subcellularLocation>
</comment>
<name>A0A382BFZ7_9ZZZZ</name>
<proteinExistence type="predicted"/>
<dbReference type="SUPFAM" id="SSF103088">
    <property type="entry name" value="OmpA-like"/>
    <property type="match status" value="1"/>
</dbReference>
<protein>
    <recommendedName>
        <fullName evidence="6">OmpA-like domain-containing protein</fullName>
    </recommendedName>
</protein>
<evidence type="ECO:0000256" key="5">
    <source>
        <dbReference type="ARBA" id="ARBA00023306"/>
    </source>
</evidence>
<accession>A0A382BFZ7</accession>
<evidence type="ECO:0000313" key="7">
    <source>
        <dbReference type="EMBL" id="SVB12790.1"/>
    </source>
</evidence>
<dbReference type="GO" id="GO:0051301">
    <property type="term" value="P:cell division"/>
    <property type="evidence" value="ECO:0007669"/>
    <property type="project" value="UniProtKB-KW"/>
</dbReference>
<dbReference type="PRINTS" id="PR01021">
    <property type="entry name" value="OMPADOMAIN"/>
</dbReference>
<organism evidence="7">
    <name type="scientific">marine metagenome</name>
    <dbReference type="NCBI Taxonomy" id="408172"/>
    <lineage>
        <taxon>unclassified sequences</taxon>
        <taxon>metagenomes</taxon>
        <taxon>ecological metagenomes</taxon>
    </lineage>
</organism>
<dbReference type="InterPro" id="IPR014169">
    <property type="entry name" value="Pal_lipo_C"/>
</dbReference>